<evidence type="ECO:0000256" key="2">
    <source>
        <dbReference type="ARBA" id="ARBA00009347"/>
    </source>
</evidence>
<evidence type="ECO:0000256" key="1">
    <source>
        <dbReference type="ARBA" id="ARBA00001974"/>
    </source>
</evidence>
<dbReference type="EMBL" id="SSMQ01000022">
    <property type="protein sequence ID" value="TKD05160.1"/>
    <property type="molecule type" value="Genomic_DNA"/>
</dbReference>
<dbReference type="InterPro" id="IPR006091">
    <property type="entry name" value="Acyl-CoA_Oxase/DH_mid-dom"/>
</dbReference>
<dbReference type="Gene3D" id="1.10.540.10">
    <property type="entry name" value="Acyl-CoA dehydrogenase/oxidase, N-terminal domain"/>
    <property type="match status" value="1"/>
</dbReference>
<evidence type="ECO:0000259" key="9">
    <source>
        <dbReference type="Pfam" id="PF02771"/>
    </source>
</evidence>
<feature type="domain" description="Acyl-CoA dehydrogenase/oxidase C-terminal" evidence="7">
    <location>
        <begin position="235"/>
        <end position="372"/>
    </location>
</feature>
<dbReference type="GO" id="GO:0050660">
    <property type="term" value="F:flavin adenine dinucleotide binding"/>
    <property type="evidence" value="ECO:0007669"/>
    <property type="project" value="InterPro"/>
</dbReference>
<evidence type="ECO:0000313" key="10">
    <source>
        <dbReference type="EMBL" id="TKD05160.1"/>
    </source>
</evidence>
<sequence length="379" mass="40284">MNFDLTPDQKLLESTMASFLKKESPVSRFRALREDPVGYSKSLWKTMAELGWIGLAFPESAGGLGGSFVDVAILLEQFGAGLVPEPFVASVLAAGTAILRAGSAEQHEAYLAPLIAGDTTLALAWAERGGRYDPTWVETTATKQGDAYVLQGEKIFVQNGHAADVLVVSARTAGTPGDTDGISLFVLPRETEGLRVTPVNTMDGQKAATITLAGVVVPAASRLGPEGAAAPVLDEIMDLGAAAACAEGLGVMRASLAMTVDYLKTREQFGVKIGTFQALQHRAVDMFIRTELAKSTSILASVKVSDPDPAERRFAVSAAKVELAICGRYVTQQAIQLHGGIGITDEHDIGLYFKRMHVLNALFGDEEHHLARFGAQPAF</sequence>
<feature type="domain" description="Acyl-CoA oxidase/dehydrogenase middle" evidence="8">
    <location>
        <begin position="122"/>
        <end position="208"/>
    </location>
</feature>
<dbReference type="AlphaFoldDB" id="A0A4V5PS25"/>
<comment type="similarity">
    <text evidence="2 6">Belongs to the acyl-CoA dehydrogenase family.</text>
</comment>
<dbReference type="Pfam" id="PF02770">
    <property type="entry name" value="Acyl-CoA_dh_M"/>
    <property type="match status" value="1"/>
</dbReference>
<dbReference type="SUPFAM" id="SSF56645">
    <property type="entry name" value="Acyl-CoA dehydrogenase NM domain-like"/>
    <property type="match status" value="1"/>
</dbReference>
<organism evidence="10 11">
    <name type="scientific">Polyangium fumosum</name>
    <dbReference type="NCBI Taxonomy" id="889272"/>
    <lineage>
        <taxon>Bacteria</taxon>
        <taxon>Pseudomonadati</taxon>
        <taxon>Myxococcota</taxon>
        <taxon>Polyangia</taxon>
        <taxon>Polyangiales</taxon>
        <taxon>Polyangiaceae</taxon>
        <taxon>Polyangium</taxon>
    </lineage>
</organism>
<evidence type="ECO:0000256" key="4">
    <source>
        <dbReference type="ARBA" id="ARBA00022827"/>
    </source>
</evidence>
<evidence type="ECO:0000259" key="8">
    <source>
        <dbReference type="Pfam" id="PF02770"/>
    </source>
</evidence>
<reference evidence="10 11" key="1">
    <citation type="submission" date="2019-04" db="EMBL/GenBank/DDBJ databases">
        <authorList>
            <person name="Li Y."/>
            <person name="Wang J."/>
        </authorList>
    </citation>
    <scope>NUCLEOTIDE SEQUENCE [LARGE SCALE GENOMIC DNA]</scope>
    <source>
        <strain evidence="10 11">DSM 14668</strain>
    </source>
</reference>
<dbReference type="RefSeq" id="WP_136930967.1">
    <property type="nucleotide sequence ID" value="NZ_SSMQ01000022.1"/>
</dbReference>
<dbReference type="SUPFAM" id="SSF47203">
    <property type="entry name" value="Acyl-CoA dehydrogenase C-terminal domain-like"/>
    <property type="match status" value="1"/>
</dbReference>
<dbReference type="PANTHER" id="PTHR43884">
    <property type="entry name" value="ACYL-COA DEHYDROGENASE"/>
    <property type="match status" value="1"/>
</dbReference>
<evidence type="ECO:0000256" key="6">
    <source>
        <dbReference type="RuleBase" id="RU362125"/>
    </source>
</evidence>
<dbReference type="InterPro" id="IPR009075">
    <property type="entry name" value="AcylCo_DH/oxidase_C"/>
</dbReference>
<dbReference type="Pfam" id="PF00441">
    <property type="entry name" value="Acyl-CoA_dh_1"/>
    <property type="match status" value="1"/>
</dbReference>
<dbReference type="Pfam" id="PF02771">
    <property type="entry name" value="Acyl-CoA_dh_N"/>
    <property type="match status" value="1"/>
</dbReference>
<evidence type="ECO:0000313" key="11">
    <source>
        <dbReference type="Proteomes" id="UP000309215"/>
    </source>
</evidence>
<dbReference type="InterPro" id="IPR009100">
    <property type="entry name" value="AcylCoA_DH/oxidase_NM_dom_sf"/>
</dbReference>
<dbReference type="InterPro" id="IPR036250">
    <property type="entry name" value="AcylCo_DH-like_C"/>
</dbReference>
<comment type="cofactor">
    <cofactor evidence="1 6">
        <name>FAD</name>
        <dbReference type="ChEBI" id="CHEBI:57692"/>
    </cofactor>
</comment>
<dbReference type="OrthoDB" id="9765339at2"/>
<comment type="caution">
    <text evidence="10">The sequence shown here is derived from an EMBL/GenBank/DDBJ whole genome shotgun (WGS) entry which is preliminary data.</text>
</comment>
<accession>A0A4V5PS25</accession>
<dbReference type="InterPro" id="IPR013786">
    <property type="entry name" value="AcylCoA_DH/ox_N"/>
</dbReference>
<protein>
    <submittedName>
        <fullName evidence="10">Pimeloyl-CoA dehydrogenase small subunit</fullName>
    </submittedName>
</protein>
<gene>
    <name evidence="10" type="ORF">E8A74_21710</name>
</gene>
<evidence type="ECO:0000259" key="7">
    <source>
        <dbReference type="Pfam" id="PF00441"/>
    </source>
</evidence>
<dbReference type="Proteomes" id="UP000309215">
    <property type="component" value="Unassembled WGS sequence"/>
</dbReference>
<name>A0A4V5PS25_9BACT</name>
<dbReference type="InterPro" id="IPR046373">
    <property type="entry name" value="Acyl-CoA_Oxase/DH_mid-dom_sf"/>
</dbReference>
<dbReference type="CDD" id="cd00567">
    <property type="entry name" value="ACAD"/>
    <property type="match status" value="1"/>
</dbReference>
<dbReference type="PANTHER" id="PTHR43884:SF20">
    <property type="entry name" value="ACYL-COA DEHYDROGENASE FADE28"/>
    <property type="match status" value="1"/>
</dbReference>
<dbReference type="GO" id="GO:0003995">
    <property type="term" value="F:acyl-CoA dehydrogenase activity"/>
    <property type="evidence" value="ECO:0007669"/>
    <property type="project" value="TreeGrafter"/>
</dbReference>
<proteinExistence type="inferred from homology"/>
<dbReference type="Gene3D" id="1.20.140.10">
    <property type="entry name" value="Butyryl-CoA Dehydrogenase, subunit A, domain 3"/>
    <property type="match status" value="1"/>
</dbReference>
<dbReference type="Gene3D" id="2.40.110.10">
    <property type="entry name" value="Butyryl-CoA Dehydrogenase, subunit A, domain 2"/>
    <property type="match status" value="1"/>
</dbReference>
<keyword evidence="5 6" id="KW-0560">Oxidoreductase</keyword>
<keyword evidence="3 6" id="KW-0285">Flavoprotein</keyword>
<keyword evidence="11" id="KW-1185">Reference proteome</keyword>
<feature type="domain" description="Acyl-CoA dehydrogenase/oxidase N-terminal" evidence="9">
    <location>
        <begin position="6"/>
        <end position="118"/>
    </location>
</feature>
<evidence type="ECO:0000256" key="3">
    <source>
        <dbReference type="ARBA" id="ARBA00022630"/>
    </source>
</evidence>
<dbReference type="InterPro" id="IPR037069">
    <property type="entry name" value="AcylCoA_DH/ox_N_sf"/>
</dbReference>
<keyword evidence="4 6" id="KW-0274">FAD</keyword>
<evidence type="ECO:0000256" key="5">
    <source>
        <dbReference type="ARBA" id="ARBA00023002"/>
    </source>
</evidence>